<dbReference type="PROSITE" id="PS51257">
    <property type="entry name" value="PROKAR_LIPOPROTEIN"/>
    <property type="match status" value="1"/>
</dbReference>
<dbReference type="Proteomes" id="UP000302218">
    <property type="component" value="Chromosome"/>
</dbReference>
<dbReference type="OrthoDB" id="322471at2157"/>
<evidence type="ECO:0000313" key="2">
    <source>
        <dbReference type="Proteomes" id="UP000302218"/>
    </source>
</evidence>
<gene>
    <name evidence="1" type="ORF">FEJ81_09220</name>
</gene>
<organism evidence="1 2">
    <name type="scientific">Natrinema versiforme</name>
    <dbReference type="NCBI Taxonomy" id="88724"/>
    <lineage>
        <taxon>Archaea</taxon>
        <taxon>Methanobacteriati</taxon>
        <taxon>Methanobacteriota</taxon>
        <taxon>Stenosarchaea group</taxon>
        <taxon>Halobacteria</taxon>
        <taxon>Halobacteriales</taxon>
        <taxon>Natrialbaceae</taxon>
        <taxon>Natrinema</taxon>
    </lineage>
</organism>
<dbReference type="GeneID" id="40265451"/>
<protein>
    <recommendedName>
        <fullName evidence="3">Lipoprotein</fullName>
    </recommendedName>
</protein>
<reference evidence="2" key="1">
    <citation type="submission" date="2019-05" db="EMBL/GenBank/DDBJ databases">
        <title>Genome sequence and methylation pattern of the halophilic Archaeon Natrinema versiforme BOL5-4.</title>
        <authorList>
            <person name="DasSarma P."/>
            <person name="Anton B.P."/>
            <person name="DasSarma S.L."/>
            <person name="Martinez F.L."/>
            <person name="Guzman D."/>
            <person name="Roberts R.J."/>
            <person name="DasSarma S."/>
        </authorList>
    </citation>
    <scope>NUCLEOTIDE SEQUENCE [LARGE SCALE GENOMIC DNA]</scope>
    <source>
        <strain evidence="2">BOL5-4</strain>
    </source>
</reference>
<dbReference type="RefSeq" id="WP_138245015.1">
    <property type="nucleotide sequence ID" value="NZ_CP040330.1"/>
</dbReference>
<name>A0A4P8WKT9_9EURY</name>
<dbReference type="KEGG" id="nvr:FEJ81_09220"/>
<proteinExistence type="predicted"/>
<evidence type="ECO:0008006" key="3">
    <source>
        <dbReference type="Google" id="ProtNLM"/>
    </source>
</evidence>
<sequence length="137" mass="15089">MPSRRETLLAGGTLLSSTFAGCLDTFRTTGSLQEVQVDLHNGDDETHTFHLALELETEIMEWESYSVDAETAKQVVITPLEDSSPVALHGTVDDFADDVEFLGVDGLDEDFCLQVSFWYQLGNGQLTQLAQSADIRC</sequence>
<dbReference type="EMBL" id="CP040330">
    <property type="protein sequence ID" value="QCS42531.1"/>
    <property type="molecule type" value="Genomic_DNA"/>
</dbReference>
<evidence type="ECO:0000313" key="1">
    <source>
        <dbReference type="EMBL" id="QCS42531.1"/>
    </source>
</evidence>
<accession>A0A4P8WKT9</accession>
<dbReference type="AlphaFoldDB" id="A0A4P8WKT9"/>